<keyword evidence="2 4" id="KW-0378">Hydrolase</keyword>
<evidence type="ECO:0000313" key="5">
    <source>
        <dbReference type="Proteomes" id="UP000319143"/>
    </source>
</evidence>
<dbReference type="AlphaFoldDB" id="A0A5C6D8G6"/>
<dbReference type="Pfam" id="PF00884">
    <property type="entry name" value="Sulfatase"/>
    <property type="match status" value="1"/>
</dbReference>
<dbReference type="Gene3D" id="3.40.720.10">
    <property type="entry name" value="Alkaline Phosphatase, subunit A"/>
    <property type="match status" value="1"/>
</dbReference>
<dbReference type="PANTHER" id="PTHR45953">
    <property type="entry name" value="IDURONATE 2-SULFATASE"/>
    <property type="match status" value="1"/>
</dbReference>
<reference evidence="4 5" key="1">
    <citation type="submission" date="2019-02" db="EMBL/GenBank/DDBJ databases">
        <title>Deep-cultivation of Planctomycetes and their phenomic and genomic characterization uncovers novel biology.</title>
        <authorList>
            <person name="Wiegand S."/>
            <person name="Jogler M."/>
            <person name="Boedeker C."/>
            <person name="Pinto D."/>
            <person name="Vollmers J."/>
            <person name="Rivas-Marin E."/>
            <person name="Kohn T."/>
            <person name="Peeters S.H."/>
            <person name="Heuer A."/>
            <person name="Rast P."/>
            <person name="Oberbeckmann S."/>
            <person name="Bunk B."/>
            <person name="Jeske O."/>
            <person name="Meyerdierks A."/>
            <person name="Storesund J.E."/>
            <person name="Kallscheuer N."/>
            <person name="Luecker S."/>
            <person name="Lage O.M."/>
            <person name="Pohl T."/>
            <person name="Merkel B.J."/>
            <person name="Hornburger P."/>
            <person name="Mueller R.-W."/>
            <person name="Bruemmer F."/>
            <person name="Labrenz M."/>
            <person name="Spormann A.M."/>
            <person name="Op Den Camp H."/>
            <person name="Overmann J."/>
            <person name="Amann R."/>
            <person name="Jetten M.S.M."/>
            <person name="Mascher T."/>
            <person name="Medema M.H."/>
            <person name="Devos D.P."/>
            <person name="Kaster A.-K."/>
            <person name="Ovreas L."/>
            <person name="Rohde M."/>
            <person name="Galperin M.Y."/>
            <person name="Jogler C."/>
        </authorList>
    </citation>
    <scope>NUCLEOTIDE SEQUENCE [LARGE SCALE GENOMIC DNA]</scope>
    <source>
        <strain evidence="4 5">Poly41</strain>
    </source>
</reference>
<dbReference type="Proteomes" id="UP000319143">
    <property type="component" value="Unassembled WGS sequence"/>
</dbReference>
<evidence type="ECO:0000256" key="1">
    <source>
        <dbReference type="ARBA" id="ARBA00022723"/>
    </source>
</evidence>
<dbReference type="EMBL" id="SJPV01000010">
    <property type="protein sequence ID" value="TWU33232.1"/>
    <property type="molecule type" value="Genomic_DNA"/>
</dbReference>
<dbReference type="GO" id="GO:0004065">
    <property type="term" value="F:arylsulfatase activity"/>
    <property type="evidence" value="ECO:0007669"/>
    <property type="project" value="UniProtKB-EC"/>
</dbReference>
<evidence type="ECO:0000256" key="2">
    <source>
        <dbReference type="ARBA" id="ARBA00022801"/>
    </source>
</evidence>
<organism evidence="4 5">
    <name type="scientific">Novipirellula artificiosorum</name>
    <dbReference type="NCBI Taxonomy" id="2528016"/>
    <lineage>
        <taxon>Bacteria</taxon>
        <taxon>Pseudomonadati</taxon>
        <taxon>Planctomycetota</taxon>
        <taxon>Planctomycetia</taxon>
        <taxon>Pirellulales</taxon>
        <taxon>Pirellulaceae</taxon>
        <taxon>Novipirellula</taxon>
    </lineage>
</organism>
<dbReference type="EC" id="3.1.6.1" evidence="4"/>
<feature type="domain" description="Sulfatase N-terminal" evidence="3">
    <location>
        <begin position="31"/>
        <end position="355"/>
    </location>
</feature>
<gene>
    <name evidence="4" type="ORF">Poly41_49840</name>
</gene>
<comment type="caution">
    <text evidence="4">The sequence shown here is derived from an EMBL/GenBank/DDBJ whole genome shotgun (WGS) entry which is preliminary data.</text>
</comment>
<dbReference type="PANTHER" id="PTHR45953:SF1">
    <property type="entry name" value="IDURONATE 2-SULFATASE"/>
    <property type="match status" value="1"/>
</dbReference>
<evidence type="ECO:0000259" key="3">
    <source>
        <dbReference type="Pfam" id="PF00884"/>
    </source>
</evidence>
<dbReference type="RefSeq" id="WP_146529513.1">
    <property type="nucleotide sequence ID" value="NZ_SJPV01000010.1"/>
</dbReference>
<dbReference type="CDD" id="cd16031">
    <property type="entry name" value="G6S_like"/>
    <property type="match status" value="1"/>
</dbReference>
<dbReference type="SUPFAM" id="SSF53649">
    <property type="entry name" value="Alkaline phosphatase-like"/>
    <property type="match status" value="1"/>
</dbReference>
<proteinExistence type="predicted"/>
<name>A0A5C6D8G6_9BACT</name>
<dbReference type="GO" id="GO:0046872">
    <property type="term" value="F:metal ion binding"/>
    <property type="evidence" value="ECO:0007669"/>
    <property type="project" value="UniProtKB-KW"/>
</dbReference>
<dbReference type="OrthoDB" id="237120at2"/>
<keyword evidence="5" id="KW-1185">Reference proteome</keyword>
<evidence type="ECO:0000313" key="4">
    <source>
        <dbReference type="EMBL" id="TWU33232.1"/>
    </source>
</evidence>
<dbReference type="GO" id="GO:0005737">
    <property type="term" value="C:cytoplasm"/>
    <property type="evidence" value="ECO:0007669"/>
    <property type="project" value="TreeGrafter"/>
</dbReference>
<sequence length="464" mass="52804">MTLRRILLLLCVVLVTQFVSGFVLADEQPRPNILFLLTDDQRFDDLGCMGNQIIQTPNLDQLASNGVIFNNAFVTTAICCSSRASILTGQHMRRHKIVEFSTPLSSEAMDASYPVLLRNSGYRTGFLGKMAIGNPSNGLRRLSLPEDKFDFWFGFPQSISFRQKVDGEDRFLTTLLADKAIEFLRTTPSSQPFCLSISFKTPHGPFGFFDPETPDPYRDTEIPSPASYTRKNFEAHPEFLRESLNGNGEWPSNADQELLQKARICYRLITGMDAAVGRIMATLKELGMDDNTIVIFTSDHGALRGDHGLTGKWLMYEESIRVPLIVCDPRLPHELRGTRREQMVLNIDIAPTLLSMGSVEVPSVMQGRDFAPFLRDAAIEGRREWFYEHTYNTKRPRRPIAKSEGVRTERWKYIRYTEHDPPYEQLFDLTRDPGEQRNLASVPAHTDVLTDMRARCERLGQEAR</sequence>
<dbReference type="InterPro" id="IPR000917">
    <property type="entry name" value="Sulfatase_N"/>
</dbReference>
<dbReference type="InterPro" id="IPR017850">
    <property type="entry name" value="Alkaline_phosphatase_core_sf"/>
</dbReference>
<protein>
    <submittedName>
        <fullName evidence="4">Arylsulfatase</fullName>
        <ecNumber evidence="4">3.1.6.1</ecNumber>
    </submittedName>
</protein>
<accession>A0A5C6D8G6</accession>
<keyword evidence="1" id="KW-0479">Metal-binding</keyword>